<feature type="region of interest" description="Disordered" evidence="1">
    <location>
        <begin position="1"/>
        <end position="169"/>
    </location>
</feature>
<dbReference type="PANTHER" id="PTHR22529:SF1">
    <property type="entry name" value="EPITHELIAL-STROMAL INTERACTION PROTEIN 1"/>
    <property type="match status" value="1"/>
</dbReference>
<protein>
    <submittedName>
        <fullName evidence="2">Putative epithelial-stromal interaction protein 1-like</fullName>
    </submittedName>
</protein>
<feature type="compositionally biased region" description="Polar residues" evidence="1">
    <location>
        <begin position="178"/>
        <end position="193"/>
    </location>
</feature>
<dbReference type="STRING" id="307972.A0A2G8JMA8"/>
<feature type="compositionally biased region" description="Basic and acidic residues" evidence="1">
    <location>
        <begin position="97"/>
        <end position="169"/>
    </location>
</feature>
<dbReference type="EMBL" id="MRZV01001602">
    <property type="protein sequence ID" value="PIK36870.1"/>
    <property type="molecule type" value="Genomic_DNA"/>
</dbReference>
<evidence type="ECO:0000313" key="3">
    <source>
        <dbReference type="Proteomes" id="UP000230750"/>
    </source>
</evidence>
<comment type="caution">
    <text evidence="2">The sequence shown here is derived from an EMBL/GenBank/DDBJ whole genome shotgun (WGS) entry which is preliminary data.</text>
</comment>
<dbReference type="OrthoDB" id="10053624at2759"/>
<evidence type="ECO:0000313" key="2">
    <source>
        <dbReference type="EMBL" id="PIK36870.1"/>
    </source>
</evidence>
<organism evidence="2 3">
    <name type="scientific">Stichopus japonicus</name>
    <name type="common">Sea cucumber</name>
    <dbReference type="NCBI Taxonomy" id="307972"/>
    <lineage>
        <taxon>Eukaryota</taxon>
        <taxon>Metazoa</taxon>
        <taxon>Echinodermata</taxon>
        <taxon>Eleutherozoa</taxon>
        <taxon>Echinozoa</taxon>
        <taxon>Holothuroidea</taxon>
        <taxon>Aspidochirotacea</taxon>
        <taxon>Aspidochirotida</taxon>
        <taxon>Stichopodidae</taxon>
        <taxon>Apostichopus</taxon>
    </lineage>
</organism>
<keyword evidence="3" id="KW-1185">Reference proteome</keyword>
<feature type="compositionally biased region" description="Basic and acidic residues" evidence="1">
    <location>
        <begin position="58"/>
        <end position="82"/>
    </location>
</feature>
<proteinExistence type="predicted"/>
<feature type="compositionally biased region" description="Polar residues" evidence="1">
    <location>
        <begin position="85"/>
        <end position="95"/>
    </location>
</feature>
<dbReference type="AlphaFoldDB" id="A0A2G8JMA8"/>
<gene>
    <name evidence="2" type="ORF">BSL78_26295</name>
</gene>
<dbReference type="InterPro" id="IPR026185">
    <property type="entry name" value="EPSTI1"/>
</dbReference>
<accession>A0A2G8JMA8</accession>
<dbReference type="Proteomes" id="UP000230750">
    <property type="component" value="Unassembled WGS sequence"/>
</dbReference>
<feature type="region of interest" description="Disordered" evidence="1">
    <location>
        <begin position="174"/>
        <end position="193"/>
    </location>
</feature>
<dbReference type="PANTHER" id="PTHR22529">
    <property type="entry name" value="EPITHELIAL-STROMAL INTERACTION PROTEIN 1"/>
    <property type="match status" value="1"/>
</dbReference>
<evidence type="ECO:0000256" key="1">
    <source>
        <dbReference type="SAM" id="MobiDB-lite"/>
    </source>
</evidence>
<sequence>MSQTYGRVSNPARPVGVSQGSQEQLPPPGESEQGGSSNSVNNTPQRHGSYTLIPPNQKKRDQVLSQAERESKAYQSYKDSKKVNYVQTTPQSVGGSKSEEEIQRQRQREFNENRYRMQNKRREYERQKKEREEAEYREKKEKAREQTRLNQQKKQERQGTWNQDHRRTNEAFLRRVEQQSNSIKVTSYKQSYW</sequence>
<name>A0A2G8JMA8_STIJA</name>
<reference evidence="2 3" key="1">
    <citation type="journal article" date="2017" name="PLoS Biol.">
        <title>The sea cucumber genome provides insights into morphological evolution and visceral regeneration.</title>
        <authorList>
            <person name="Zhang X."/>
            <person name="Sun L."/>
            <person name="Yuan J."/>
            <person name="Sun Y."/>
            <person name="Gao Y."/>
            <person name="Zhang L."/>
            <person name="Li S."/>
            <person name="Dai H."/>
            <person name="Hamel J.F."/>
            <person name="Liu C."/>
            <person name="Yu Y."/>
            <person name="Liu S."/>
            <person name="Lin W."/>
            <person name="Guo K."/>
            <person name="Jin S."/>
            <person name="Xu P."/>
            <person name="Storey K.B."/>
            <person name="Huan P."/>
            <person name="Zhang T."/>
            <person name="Zhou Y."/>
            <person name="Zhang J."/>
            <person name="Lin C."/>
            <person name="Li X."/>
            <person name="Xing L."/>
            <person name="Huo D."/>
            <person name="Sun M."/>
            <person name="Wang L."/>
            <person name="Mercier A."/>
            <person name="Li F."/>
            <person name="Yang H."/>
            <person name="Xiang J."/>
        </authorList>
    </citation>
    <scope>NUCLEOTIDE SEQUENCE [LARGE SCALE GENOMIC DNA]</scope>
    <source>
        <strain evidence="2">Shaxun</strain>
        <tissue evidence="2">Muscle</tissue>
    </source>
</reference>
<feature type="compositionally biased region" description="Polar residues" evidence="1">
    <location>
        <begin position="33"/>
        <end position="48"/>
    </location>
</feature>